<dbReference type="InterPro" id="IPR013083">
    <property type="entry name" value="Znf_RING/FYVE/PHD"/>
</dbReference>
<keyword evidence="5" id="KW-0862">Zinc</keyword>
<dbReference type="PROSITE" id="PS50089">
    <property type="entry name" value="ZF_RING_2"/>
    <property type="match status" value="1"/>
</dbReference>
<keyword evidence="4 6" id="KW-0863">Zinc-finger</keyword>
<dbReference type="EC" id="2.3.2.27" evidence="2"/>
<dbReference type="GO" id="GO:0008270">
    <property type="term" value="F:zinc ion binding"/>
    <property type="evidence" value="ECO:0007669"/>
    <property type="project" value="UniProtKB-KW"/>
</dbReference>
<protein>
    <recommendedName>
        <fullName evidence="2">RING-type E3 ubiquitin transferase</fullName>
        <ecNumber evidence="2">2.3.2.27</ecNumber>
    </recommendedName>
</protein>
<proteinExistence type="predicted"/>
<evidence type="ECO:0000259" key="7">
    <source>
        <dbReference type="PROSITE" id="PS50089"/>
    </source>
</evidence>
<keyword evidence="9" id="KW-1185">Reference proteome</keyword>
<reference evidence="8 9" key="1">
    <citation type="journal article" date="2023" name="G3 (Bethesda)">
        <title>A haplotype-resolved chromosome-scale genome for Quercus rubra L. provides insights into the genetics of adaptive traits for red oak species.</title>
        <authorList>
            <person name="Kapoor B."/>
            <person name="Jenkins J."/>
            <person name="Schmutz J."/>
            <person name="Zhebentyayeva T."/>
            <person name="Kuelheim C."/>
            <person name="Coggeshall M."/>
            <person name="Heim C."/>
            <person name="Lasky J.R."/>
            <person name="Leites L."/>
            <person name="Islam-Faridi N."/>
            <person name="Romero-Severson J."/>
            <person name="DeLeo V.L."/>
            <person name="Lucas S.M."/>
            <person name="Lazic D."/>
            <person name="Gailing O."/>
            <person name="Carlson J."/>
            <person name="Staton M."/>
        </authorList>
    </citation>
    <scope>NUCLEOTIDE SEQUENCE [LARGE SCALE GENOMIC DNA]</scope>
    <source>
        <strain evidence="8">Pseudo-F2</strain>
    </source>
</reference>
<dbReference type="PANTHER" id="PTHR15710:SF229">
    <property type="entry name" value="E3 UBIQUITIN-PROTEIN LIGASE RNF181-LIKE"/>
    <property type="match status" value="1"/>
</dbReference>
<evidence type="ECO:0000256" key="1">
    <source>
        <dbReference type="ARBA" id="ARBA00000900"/>
    </source>
</evidence>
<evidence type="ECO:0000256" key="4">
    <source>
        <dbReference type="ARBA" id="ARBA00022771"/>
    </source>
</evidence>
<feature type="domain" description="RING-type" evidence="7">
    <location>
        <begin position="208"/>
        <end position="249"/>
    </location>
</feature>
<evidence type="ECO:0000313" key="9">
    <source>
        <dbReference type="Proteomes" id="UP001324115"/>
    </source>
</evidence>
<sequence length="256" mass="28983">MAYLRNISVFVPVSVLTSISVSDFDDTHFLVWQQSQPTSTSSNQPPSQTTMLNVIPIKFHMRWVEKLEIYQGNHPERLTQLLPSIVCPLIKTVSALLSEDKVVLRDNGDRFCLFHDLGIPLIYHGPLLQKIASVAASARGSRMPIVVDLLRLMKRVIKIPMTIHDVVTSSNDEYEVSYEPKPIPAAESSIRALEKVLFQGGPNSIQECTICMEEFQIGSKVTRMPCSHVYHENCIFKWLKTSHVCPLCRYPMPQDC</sequence>
<dbReference type="GO" id="GO:0061630">
    <property type="term" value="F:ubiquitin protein ligase activity"/>
    <property type="evidence" value="ECO:0007669"/>
    <property type="project" value="UniProtKB-EC"/>
</dbReference>
<keyword evidence="3" id="KW-0479">Metal-binding</keyword>
<gene>
    <name evidence="8" type="ORF">RGQ29_003838</name>
</gene>
<dbReference type="GO" id="GO:0016567">
    <property type="term" value="P:protein ubiquitination"/>
    <property type="evidence" value="ECO:0007669"/>
    <property type="project" value="TreeGrafter"/>
</dbReference>
<comment type="caution">
    <text evidence="8">The sequence shown here is derived from an EMBL/GenBank/DDBJ whole genome shotgun (WGS) entry which is preliminary data.</text>
</comment>
<dbReference type="EMBL" id="JAXUIC010000010">
    <property type="protein sequence ID" value="KAK4568211.1"/>
    <property type="molecule type" value="Genomic_DNA"/>
</dbReference>
<dbReference type="Proteomes" id="UP001324115">
    <property type="component" value="Unassembled WGS sequence"/>
</dbReference>
<dbReference type="SMART" id="SM00184">
    <property type="entry name" value="RING"/>
    <property type="match status" value="1"/>
</dbReference>
<accession>A0AAN7EDL0</accession>
<organism evidence="8 9">
    <name type="scientific">Quercus rubra</name>
    <name type="common">Northern red oak</name>
    <name type="synonym">Quercus borealis</name>
    <dbReference type="NCBI Taxonomy" id="3512"/>
    <lineage>
        <taxon>Eukaryota</taxon>
        <taxon>Viridiplantae</taxon>
        <taxon>Streptophyta</taxon>
        <taxon>Embryophyta</taxon>
        <taxon>Tracheophyta</taxon>
        <taxon>Spermatophyta</taxon>
        <taxon>Magnoliopsida</taxon>
        <taxon>eudicotyledons</taxon>
        <taxon>Gunneridae</taxon>
        <taxon>Pentapetalae</taxon>
        <taxon>rosids</taxon>
        <taxon>fabids</taxon>
        <taxon>Fagales</taxon>
        <taxon>Fagaceae</taxon>
        <taxon>Quercus</taxon>
    </lineage>
</organism>
<evidence type="ECO:0000256" key="3">
    <source>
        <dbReference type="ARBA" id="ARBA00022723"/>
    </source>
</evidence>
<evidence type="ECO:0000256" key="2">
    <source>
        <dbReference type="ARBA" id="ARBA00012483"/>
    </source>
</evidence>
<evidence type="ECO:0000313" key="8">
    <source>
        <dbReference type="EMBL" id="KAK4568211.1"/>
    </source>
</evidence>
<dbReference type="CDD" id="cd16454">
    <property type="entry name" value="RING-H2_PA-TM-RING"/>
    <property type="match status" value="1"/>
</dbReference>
<evidence type="ECO:0000256" key="5">
    <source>
        <dbReference type="ARBA" id="ARBA00022833"/>
    </source>
</evidence>
<dbReference type="GO" id="GO:0005737">
    <property type="term" value="C:cytoplasm"/>
    <property type="evidence" value="ECO:0007669"/>
    <property type="project" value="TreeGrafter"/>
</dbReference>
<dbReference type="Pfam" id="PF13639">
    <property type="entry name" value="zf-RING_2"/>
    <property type="match status" value="1"/>
</dbReference>
<name>A0AAN7EDL0_QUERU</name>
<comment type="catalytic activity">
    <reaction evidence="1">
        <text>S-ubiquitinyl-[E2 ubiquitin-conjugating enzyme]-L-cysteine + [acceptor protein]-L-lysine = [E2 ubiquitin-conjugating enzyme]-L-cysteine + N(6)-ubiquitinyl-[acceptor protein]-L-lysine.</text>
        <dbReference type="EC" id="2.3.2.27"/>
    </reaction>
</comment>
<evidence type="ECO:0000256" key="6">
    <source>
        <dbReference type="PROSITE-ProRule" id="PRU00175"/>
    </source>
</evidence>
<dbReference type="InterPro" id="IPR001841">
    <property type="entry name" value="Znf_RING"/>
</dbReference>
<dbReference type="AlphaFoldDB" id="A0AAN7EDL0"/>
<dbReference type="SUPFAM" id="SSF57850">
    <property type="entry name" value="RING/U-box"/>
    <property type="match status" value="1"/>
</dbReference>
<dbReference type="Gene3D" id="3.30.40.10">
    <property type="entry name" value="Zinc/RING finger domain, C3HC4 (zinc finger)"/>
    <property type="match status" value="1"/>
</dbReference>
<dbReference type="PANTHER" id="PTHR15710">
    <property type="entry name" value="E3 UBIQUITIN-PROTEIN LIGASE PRAJA"/>
    <property type="match status" value="1"/>
</dbReference>